<dbReference type="Proteomes" id="UP001381693">
    <property type="component" value="Unassembled WGS sequence"/>
</dbReference>
<evidence type="ECO:0000313" key="2">
    <source>
        <dbReference type="EMBL" id="KAK7070874.1"/>
    </source>
</evidence>
<gene>
    <name evidence="2" type="ORF">SK128_007005</name>
</gene>
<protein>
    <submittedName>
        <fullName evidence="2">Uncharacterized protein</fullName>
    </submittedName>
</protein>
<dbReference type="EMBL" id="JAXCGZ010015207">
    <property type="protein sequence ID" value="KAK7070874.1"/>
    <property type="molecule type" value="Genomic_DNA"/>
</dbReference>
<evidence type="ECO:0000313" key="3">
    <source>
        <dbReference type="Proteomes" id="UP001381693"/>
    </source>
</evidence>
<reference evidence="2 3" key="1">
    <citation type="submission" date="2023-11" db="EMBL/GenBank/DDBJ databases">
        <title>Halocaridina rubra genome assembly.</title>
        <authorList>
            <person name="Smith C."/>
        </authorList>
    </citation>
    <scope>NUCLEOTIDE SEQUENCE [LARGE SCALE GENOMIC DNA]</scope>
    <source>
        <strain evidence="2">EP-1</strain>
        <tissue evidence="2">Whole</tissue>
    </source>
</reference>
<keyword evidence="3" id="KW-1185">Reference proteome</keyword>
<evidence type="ECO:0000256" key="1">
    <source>
        <dbReference type="SAM" id="SignalP"/>
    </source>
</evidence>
<keyword evidence="1" id="KW-0732">Signal</keyword>
<sequence>MWSVYLALLCGAGLLTGAPTEQEGRSSSHLPMEHRNKDPATHVDVVAELFDAMFKSETASAIDEAASQIASSFGGIIDNIGEFVVGTVKQIPDTIDMISQGVDAAMKNGEKAVVIVVKGLRDTVQNGTFVPILPSNQTVGQVFTAVNQSRTATTFEELDKRIRFNLGRIGGTVLANVDDIDKAIATSIRRVSGAPRNTDTSNAALLTSATSEPELILDLAEDPVISAVADSIPEAVDTENEVRSL</sequence>
<feature type="chain" id="PRO_5042855585" evidence="1">
    <location>
        <begin position="18"/>
        <end position="245"/>
    </location>
</feature>
<proteinExistence type="predicted"/>
<name>A0AAN8X0V0_HALRR</name>
<dbReference type="AlphaFoldDB" id="A0AAN8X0V0"/>
<feature type="signal peptide" evidence="1">
    <location>
        <begin position="1"/>
        <end position="17"/>
    </location>
</feature>
<accession>A0AAN8X0V0</accession>
<comment type="caution">
    <text evidence="2">The sequence shown here is derived from an EMBL/GenBank/DDBJ whole genome shotgun (WGS) entry which is preliminary data.</text>
</comment>
<organism evidence="2 3">
    <name type="scientific">Halocaridina rubra</name>
    <name type="common">Hawaiian red shrimp</name>
    <dbReference type="NCBI Taxonomy" id="373956"/>
    <lineage>
        <taxon>Eukaryota</taxon>
        <taxon>Metazoa</taxon>
        <taxon>Ecdysozoa</taxon>
        <taxon>Arthropoda</taxon>
        <taxon>Crustacea</taxon>
        <taxon>Multicrustacea</taxon>
        <taxon>Malacostraca</taxon>
        <taxon>Eumalacostraca</taxon>
        <taxon>Eucarida</taxon>
        <taxon>Decapoda</taxon>
        <taxon>Pleocyemata</taxon>
        <taxon>Caridea</taxon>
        <taxon>Atyoidea</taxon>
        <taxon>Atyidae</taxon>
        <taxon>Halocaridina</taxon>
    </lineage>
</organism>